<evidence type="ECO:0000256" key="2">
    <source>
        <dbReference type="ARBA" id="ARBA00022827"/>
    </source>
</evidence>
<dbReference type="RefSeq" id="WP_262582776.1">
    <property type="nucleotide sequence ID" value="NZ_JAOQJL010000017.1"/>
</dbReference>
<dbReference type="InterPro" id="IPR016166">
    <property type="entry name" value="FAD-bd_PCMH"/>
</dbReference>
<keyword evidence="6" id="KW-1185">Reference proteome</keyword>
<gene>
    <name evidence="5" type="ORF">OCV61_09780</name>
</gene>
<dbReference type="SUPFAM" id="SSF55447">
    <property type="entry name" value="CO dehydrogenase flavoprotein C-terminal domain-like"/>
    <property type="match status" value="1"/>
</dbReference>
<dbReference type="Pfam" id="PF03450">
    <property type="entry name" value="CO_deh_flav_C"/>
    <property type="match status" value="1"/>
</dbReference>
<organism evidence="5 6">
    <name type="scientific">Blautia ammoniilytica</name>
    <dbReference type="NCBI Taxonomy" id="2981782"/>
    <lineage>
        <taxon>Bacteria</taxon>
        <taxon>Bacillati</taxon>
        <taxon>Bacillota</taxon>
        <taxon>Clostridia</taxon>
        <taxon>Lachnospirales</taxon>
        <taxon>Lachnospiraceae</taxon>
        <taxon>Blautia</taxon>
    </lineage>
</organism>
<dbReference type="Pfam" id="PF00941">
    <property type="entry name" value="FAD_binding_5"/>
    <property type="match status" value="1"/>
</dbReference>
<keyword evidence="2" id="KW-0274">FAD</keyword>
<dbReference type="InterPro" id="IPR016169">
    <property type="entry name" value="FAD-bd_PCMH_sub2"/>
</dbReference>
<sequence length="313" mass="34559">MKYQDYITVSSLKEALEQLEKYGKDAVIVAGATDLAVKARSKDWYESKYLVDISRIQELQGIRKEHGKIMVGAMTTIYELLHSELIRKGAGLLYQACGNIAGPQIRNQATIGGNLANSCLAADTIPALCVLEATICIVGSSGTREIPVEELLKFCPPCVRHEEMSVGGCFYGIPAGKKNTLEPDEIITQVVIPVMSTDYRYSFQKVGRKKSGCMSRFTLAVAMKLSKDQKIEDVRLSIGAALADIRLQKEVTESLKGHKPDSELFHACMAQLGEKIRSQVRKVDDNIEYKAAVCERLGTRTLSELAFRTAFVE</sequence>
<dbReference type="SUPFAM" id="SSF56176">
    <property type="entry name" value="FAD-binding/transporter-associated domain-like"/>
    <property type="match status" value="1"/>
</dbReference>
<evidence type="ECO:0000313" key="5">
    <source>
        <dbReference type="EMBL" id="MCU6765697.1"/>
    </source>
</evidence>
<dbReference type="InterPro" id="IPR036318">
    <property type="entry name" value="FAD-bd_PCMH-like_sf"/>
</dbReference>
<dbReference type="PROSITE" id="PS51387">
    <property type="entry name" value="FAD_PCMH"/>
    <property type="match status" value="1"/>
</dbReference>
<dbReference type="Proteomes" id="UP001652409">
    <property type="component" value="Unassembled WGS sequence"/>
</dbReference>
<evidence type="ECO:0000256" key="1">
    <source>
        <dbReference type="ARBA" id="ARBA00022630"/>
    </source>
</evidence>
<dbReference type="Gene3D" id="3.30.43.10">
    <property type="entry name" value="Uridine Diphospho-n-acetylenolpyruvylglucosamine Reductase, domain 2"/>
    <property type="match status" value="1"/>
</dbReference>
<keyword evidence="3" id="KW-0560">Oxidoreductase</keyword>
<dbReference type="Gene3D" id="3.30.390.50">
    <property type="entry name" value="CO dehydrogenase flavoprotein, C-terminal domain"/>
    <property type="match status" value="1"/>
</dbReference>
<accession>A0ABT2TTX5</accession>
<feature type="domain" description="FAD-binding PCMH-type" evidence="4">
    <location>
        <begin position="1"/>
        <end position="197"/>
    </location>
</feature>
<keyword evidence="1" id="KW-0285">Flavoprotein</keyword>
<dbReference type="SMART" id="SM01092">
    <property type="entry name" value="CO_deh_flav_C"/>
    <property type="match status" value="1"/>
</dbReference>
<dbReference type="InterPro" id="IPR051312">
    <property type="entry name" value="Diverse_Substr_Oxidored"/>
</dbReference>
<protein>
    <submittedName>
        <fullName evidence="5">FAD binding domain-containing protein</fullName>
    </submittedName>
</protein>
<proteinExistence type="predicted"/>
<dbReference type="InterPro" id="IPR005107">
    <property type="entry name" value="CO_DH_flav_C"/>
</dbReference>
<name>A0ABT2TTX5_9FIRM</name>
<dbReference type="InterPro" id="IPR036683">
    <property type="entry name" value="CO_DH_flav_C_dom_sf"/>
</dbReference>
<comment type="caution">
    <text evidence="5">The sequence shown here is derived from an EMBL/GenBank/DDBJ whole genome shotgun (WGS) entry which is preliminary data.</text>
</comment>
<reference evidence="5 6" key="1">
    <citation type="journal article" date="2021" name="ISME Commun">
        <title>Automated analysis of genomic sequences facilitates high-throughput and comprehensive description of bacteria.</title>
        <authorList>
            <person name="Hitch T.C.A."/>
        </authorList>
    </citation>
    <scope>NUCLEOTIDE SEQUENCE [LARGE SCALE GENOMIC DNA]</scope>
    <source>
        <strain evidence="5 6">Sanger_23</strain>
    </source>
</reference>
<dbReference type="InterPro" id="IPR002346">
    <property type="entry name" value="Mopterin_DH_FAD-bd"/>
</dbReference>
<evidence type="ECO:0000259" key="4">
    <source>
        <dbReference type="PROSITE" id="PS51387"/>
    </source>
</evidence>
<dbReference type="PANTHER" id="PTHR42659:SF2">
    <property type="entry name" value="XANTHINE DEHYDROGENASE SUBUNIT C-RELATED"/>
    <property type="match status" value="1"/>
</dbReference>
<dbReference type="Gene3D" id="3.30.465.10">
    <property type="match status" value="1"/>
</dbReference>
<evidence type="ECO:0000313" key="6">
    <source>
        <dbReference type="Proteomes" id="UP001652409"/>
    </source>
</evidence>
<dbReference type="EMBL" id="JAOQJL010000017">
    <property type="protein sequence ID" value="MCU6765697.1"/>
    <property type="molecule type" value="Genomic_DNA"/>
</dbReference>
<dbReference type="InterPro" id="IPR016167">
    <property type="entry name" value="FAD-bd_PCMH_sub1"/>
</dbReference>
<dbReference type="PANTHER" id="PTHR42659">
    <property type="entry name" value="XANTHINE DEHYDROGENASE SUBUNIT C-RELATED"/>
    <property type="match status" value="1"/>
</dbReference>
<evidence type="ECO:0000256" key="3">
    <source>
        <dbReference type="ARBA" id="ARBA00023002"/>
    </source>
</evidence>